<feature type="region of interest" description="Disordered" evidence="6">
    <location>
        <begin position="365"/>
        <end position="389"/>
    </location>
</feature>
<feature type="compositionally biased region" description="Low complexity" evidence="6">
    <location>
        <begin position="211"/>
        <end position="229"/>
    </location>
</feature>
<dbReference type="EMBL" id="CM035410">
    <property type="protein sequence ID" value="KAH7437394.1"/>
    <property type="molecule type" value="Genomic_DNA"/>
</dbReference>
<feature type="compositionally biased region" description="Low complexity" evidence="6">
    <location>
        <begin position="365"/>
        <end position="375"/>
    </location>
</feature>
<dbReference type="GO" id="GO:0045892">
    <property type="term" value="P:negative regulation of DNA-templated transcription"/>
    <property type="evidence" value="ECO:0007669"/>
    <property type="project" value="InterPro"/>
</dbReference>
<reference evidence="8" key="1">
    <citation type="submission" date="2021-08" db="EMBL/GenBank/DDBJ databases">
        <title>WGS assembly of Ceratopteris richardii.</title>
        <authorList>
            <person name="Marchant D.B."/>
            <person name="Chen G."/>
            <person name="Jenkins J."/>
            <person name="Shu S."/>
            <person name="Leebens-Mack J."/>
            <person name="Grimwood J."/>
            <person name="Schmutz J."/>
            <person name="Soltis P."/>
            <person name="Soltis D."/>
            <person name="Chen Z.-H."/>
        </authorList>
    </citation>
    <scope>NUCLEOTIDE SEQUENCE</scope>
    <source>
        <strain evidence="8">Whitten #5841</strain>
        <tissue evidence="8">Leaf</tissue>
    </source>
</reference>
<feature type="region of interest" description="Disordered" evidence="6">
    <location>
        <begin position="196"/>
        <end position="233"/>
    </location>
</feature>
<feature type="compositionally biased region" description="Low complexity" evidence="6">
    <location>
        <begin position="168"/>
        <end position="180"/>
    </location>
</feature>
<dbReference type="PANTHER" id="PTHR33057">
    <property type="entry name" value="TRANSCRIPTION REPRESSOR OFP7-RELATED"/>
    <property type="match status" value="1"/>
</dbReference>
<proteinExistence type="predicted"/>
<evidence type="ECO:0000256" key="1">
    <source>
        <dbReference type="ARBA" id="ARBA00004123"/>
    </source>
</evidence>
<keyword evidence="5" id="KW-0539">Nucleus</keyword>
<feature type="compositionally biased region" description="Polar residues" evidence="6">
    <location>
        <begin position="104"/>
        <end position="115"/>
    </location>
</feature>
<dbReference type="NCBIfam" id="TIGR01568">
    <property type="entry name" value="A_thal_3678"/>
    <property type="match status" value="1"/>
</dbReference>
<keyword evidence="2" id="KW-0678">Repressor</keyword>
<evidence type="ECO:0000259" key="7">
    <source>
        <dbReference type="PROSITE" id="PS51754"/>
    </source>
</evidence>
<keyword evidence="9" id="KW-1185">Reference proteome</keyword>
<evidence type="ECO:0000313" key="9">
    <source>
        <dbReference type="Proteomes" id="UP000825935"/>
    </source>
</evidence>
<sequence>MFPSTWFSRRRAVKGQRNQSVSSFQFSSPSSYHQWREDDTDPPASFAQALSLDKSISKVRSSLLESELAEFQSRHKDLDCKCISNINRPNDAERKSTTDCLHKSPSQTFQRSGRSLSDARNYLSDEVINPSWFSKRSASISGTAFPRFGSSEHDVFRPADGEVDNGKSHSSSSNAHTSKASPRDIRRFLSCVQSGQRASNDNYTEDSTTLTSDSVESSFGSESSSTGSSKAQKYVLERSEKLMSRLHCPNECGLSTPEPMEGGNLSDSSSQPCYIERISPASAERKQNSMPEVAFELSTCAIPMQGTLKLNDLEPAVELRDHLHSNELYSPKNQASSIYRLDPHCEDDLGTSRSLDSLCGRCSASSSCLTNSSYTKSDEHNSTSAENSSYMLSNEWQVEADPRSLIYEHSSDVDKWQGDVTEEIDSQLPEYERYPRYSVTGLCITDRDGIALIEDDTDGHRSKRDAYVKKGRRQRGSSFSAALPDALQHVVGDSVALVKISESPYEDFRQSIYEMIMDNDVEGLINVEDLLHCYLALNPPELHVLIRDAFTDVWSSILMNEMTI</sequence>
<dbReference type="PROSITE" id="PS51754">
    <property type="entry name" value="OVATE"/>
    <property type="match status" value="1"/>
</dbReference>
<feature type="compositionally biased region" description="Basic and acidic residues" evidence="6">
    <location>
        <begin position="90"/>
        <end position="102"/>
    </location>
</feature>
<dbReference type="AlphaFoldDB" id="A0A8T2UVD2"/>
<keyword evidence="3" id="KW-0805">Transcription regulation</keyword>
<comment type="subcellular location">
    <subcellularLocation>
        <location evidence="1">Nucleus</location>
    </subcellularLocation>
</comment>
<keyword evidence="4" id="KW-0804">Transcription</keyword>
<feature type="compositionally biased region" description="Basic and acidic residues" evidence="6">
    <location>
        <begin position="151"/>
        <end position="167"/>
    </location>
</feature>
<evidence type="ECO:0000256" key="3">
    <source>
        <dbReference type="ARBA" id="ARBA00023015"/>
    </source>
</evidence>
<feature type="compositionally biased region" description="Low complexity" evidence="6">
    <location>
        <begin position="19"/>
        <end position="31"/>
    </location>
</feature>
<evidence type="ECO:0000313" key="8">
    <source>
        <dbReference type="EMBL" id="KAH7437394.1"/>
    </source>
</evidence>
<dbReference type="InterPro" id="IPR006458">
    <property type="entry name" value="Ovate_C"/>
</dbReference>
<dbReference type="GO" id="GO:0005634">
    <property type="term" value="C:nucleus"/>
    <property type="evidence" value="ECO:0007669"/>
    <property type="project" value="UniProtKB-SubCell"/>
</dbReference>
<comment type="caution">
    <text evidence="8">The sequence shown here is derived from an EMBL/GenBank/DDBJ whole genome shotgun (WGS) entry which is preliminary data.</text>
</comment>
<evidence type="ECO:0000256" key="2">
    <source>
        <dbReference type="ARBA" id="ARBA00022491"/>
    </source>
</evidence>
<feature type="region of interest" description="Disordered" evidence="6">
    <location>
        <begin position="18"/>
        <end position="44"/>
    </location>
</feature>
<dbReference type="Proteomes" id="UP000825935">
    <property type="component" value="Chromosome 5"/>
</dbReference>
<feature type="compositionally biased region" description="Polar residues" evidence="6">
    <location>
        <begin position="196"/>
        <end position="210"/>
    </location>
</feature>
<feature type="domain" description="OVATE" evidence="7">
    <location>
        <begin position="497"/>
        <end position="556"/>
    </location>
</feature>
<dbReference type="OrthoDB" id="1928390at2759"/>
<name>A0A8T2UVD2_CERRI</name>
<protein>
    <recommendedName>
        <fullName evidence="7">OVATE domain-containing protein</fullName>
    </recommendedName>
</protein>
<dbReference type="InterPro" id="IPR038933">
    <property type="entry name" value="Ovate"/>
</dbReference>
<evidence type="ECO:0000256" key="4">
    <source>
        <dbReference type="ARBA" id="ARBA00023163"/>
    </source>
</evidence>
<dbReference type="Pfam" id="PF04844">
    <property type="entry name" value="Ovate"/>
    <property type="match status" value="1"/>
</dbReference>
<feature type="region of interest" description="Disordered" evidence="6">
    <location>
        <begin position="151"/>
        <end position="184"/>
    </location>
</feature>
<feature type="region of interest" description="Disordered" evidence="6">
    <location>
        <begin position="86"/>
        <end position="116"/>
    </location>
</feature>
<gene>
    <name evidence="8" type="ORF">KP509_05G069100</name>
</gene>
<organism evidence="8 9">
    <name type="scientific">Ceratopteris richardii</name>
    <name type="common">Triangle waterfern</name>
    <dbReference type="NCBI Taxonomy" id="49495"/>
    <lineage>
        <taxon>Eukaryota</taxon>
        <taxon>Viridiplantae</taxon>
        <taxon>Streptophyta</taxon>
        <taxon>Embryophyta</taxon>
        <taxon>Tracheophyta</taxon>
        <taxon>Polypodiopsida</taxon>
        <taxon>Polypodiidae</taxon>
        <taxon>Polypodiales</taxon>
        <taxon>Pteridineae</taxon>
        <taxon>Pteridaceae</taxon>
        <taxon>Parkerioideae</taxon>
        <taxon>Ceratopteris</taxon>
    </lineage>
</organism>
<dbReference type="PANTHER" id="PTHR33057:SF70">
    <property type="entry name" value="TRANSCRIPTION REPRESSOR-RELATED"/>
    <property type="match status" value="1"/>
</dbReference>
<accession>A0A8T2UVD2</accession>
<evidence type="ECO:0000256" key="5">
    <source>
        <dbReference type="ARBA" id="ARBA00023242"/>
    </source>
</evidence>
<evidence type="ECO:0000256" key="6">
    <source>
        <dbReference type="SAM" id="MobiDB-lite"/>
    </source>
</evidence>